<dbReference type="PANTHER" id="PTHR21461:SF80">
    <property type="entry name" value="GLYCOSYLTRANSFERASE FAMILY 92 PROTEIN"/>
    <property type="match status" value="1"/>
</dbReference>
<keyword evidence="7" id="KW-0472">Membrane</keyword>
<evidence type="ECO:0000256" key="6">
    <source>
        <dbReference type="ARBA" id="ARBA00022989"/>
    </source>
</evidence>
<dbReference type="GO" id="GO:0005737">
    <property type="term" value="C:cytoplasm"/>
    <property type="evidence" value="ECO:0007669"/>
    <property type="project" value="TreeGrafter"/>
</dbReference>
<keyword evidence="3 8" id="KW-0328">Glycosyltransferase</keyword>
<accession>A0A3P8F540</accession>
<evidence type="ECO:0000256" key="2">
    <source>
        <dbReference type="ARBA" id="ARBA00007647"/>
    </source>
</evidence>
<sequence>MLLYTRFQFFESWLAQGATKFYFYFHSYTAQVWQRLTISSRKLGRDLELIGWSDLPVREYERGSYTRDPNSRVFRHAATAFMHDCMLRARSHVKFIANFDLDDFPIAGNGSLPEVLNQINDENVNIAEIIVDWRLTRQKIHWDSLQTPSDIRFMLSASRLLADNSIRYDYLISKKMFTRPERVRIFFLTSVIVKNIKQRSRRLE</sequence>
<evidence type="ECO:0000313" key="11">
    <source>
        <dbReference type="WBParaSite" id="HPBE_0001985501-mRNA-1"/>
    </source>
</evidence>
<dbReference type="Proteomes" id="UP000050761">
    <property type="component" value="Unassembled WGS sequence"/>
</dbReference>
<evidence type="ECO:0000256" key="4">
    <source>
        <dbReference type="ARBA" id="ARBA00022679"/>
    </source>
</evidence>
<dbReference type="OrthoDB" id="2526284at2759"/>
<dbReference type="InterPro" id="IPR008166">
    <property type="entry name" value="Glyco_transf_92"/>
</dbReference>
<evidence type="ECO:0000256" key="5">
    <source>
        <dbReference type="ARBA" id="ARBA00022692"/>
    </source>
</evidence>
<keyword evidence="6" id="KW-1133">Transmembrane helix</keyword>
<dbReference type="EC" id="2.4.1.-" evidence="8"/>
<dbReference type="GO" id="GO:0016757">
    <property type="term" value="F:glycosyltransferase activity"/>
    <property type="evidence" value="ECO:0007669"/>
    <property type="project" value="UniProtKB-UniRule"/>
</dbReference>
<evidence type="ECO:0000256" key="7">
    <source>
        <dbReference type="ARBA" id="ARBA00023136"/>
    </source>
</evidence>
<dbReference type="GO" id="GO:0016020">
    <property type="term" value="C:membrane"/>
    <property type="evidence" value="ECO:0007669"/>
    <property type="project" value="UniProtKB-SubCell"/>
</dbReference>
<evidence type="ECO:0000256" key="1">
    <source>
        <dbReference type="ARBA" id="ARBA00004167"/>
    </source>
</evidence>
<reference evidence="11" key="2">
    <citation type="submission" date="2019-09" db="UniProtKB">
        <authorList>
            <consortium name="WormBaseParasite"/>
        </authorList>
    </citation>
    <scope>IDENTIFICATION</scope>
</reference>
<keyword evidence="4 8" id="KW-0808">Transferase</keyword>
<proteinExistence type="inferred from homology"/>
<comment type="subcellular location">
    <subcellularLocation>
        <location evidence="1">Membrane</location>
        <topology evidence="1">Single-pass membrane protein</topology>
    </subcellularLocation>
</comment>
<dbReference type="AlphaFoldDB" id="A0A3P8F540"/>
<protein>
    <recommendedName>
        <fullName evidence="8">Glycosyltransferase family 92 protein</fullName>
        <ecNumber evidence="8">2.4.1.-</ecNumber>
    </recommendedName>
</protein>
<dbReference type="PANTHER" id="PTHR21461">
    <property type="entry name" value="GLYCOSYLTRANSFERASE FAMILY 92 PROTEIN"/>
    <property type="match status" value="1"/>
</dbReference>
<dbReference type="WBParaSite" id="HPBE_0001985501-mRNA-1">
    <property type="protein sequence ID" value="HPBE_0001985501-mRNA-1"/>
    <property type="gene ID" value="HPBE_0001985501"/>
</dbReference>
<evidence type="ECO:0000313" key="9">
    <source>
        <dbReference type="EMBL" id="VDP17033.1"/>
    </source>
</evidence>
<gene>
    <name evidence="9" type="ORF">HPBE_LOCUS19854</name>
</gene>
<keyword evidence="10" id="KW-1185">Reference proteome</keyword>
<dbReference type="Pfam" id="PF01697">
    <property type="entry name" value="Glyco_transf_92"/>
    <property type="match status" value="1"/>
</dbReference>
<name>A0A3P8F540_HELPZ</name>
<organism evidence="9">
    <name type="scientific">Heligmosomoides polygyrus</name>
    <name type="common">Parasitic roundworm</name>
    <dbReference type="NCBI Taxonomy" id="6339"/>
    <lineage>
        <taxon>Eukaryota</taxon>
        <taxon>Metazoa</taxon>
        <taxon>Ecdysozoa</taxon>
        <taxon>Nematoda</taxon>
        <taxon>Chromadorea</taxon>
        <taxon>Rhabditida</taxon>
        <taxon>Rhabditina</taxon>
        <taxon>Rhabditomorpha</taxon>
        <taxon>Strongyloidea</taxon>
        <taxon>Heligmosomidae</taxon>
        <taxon>Heligmosomoides</taxon>
    </lineage>
</organism>
<keyword evidence="5" id="KW-0812">Transmembrane</keyword>
<dbReference type="EMBL" id="UZAH01031666">
    <property type="protein sequence ID" value="VDP17033.1"/>
    <property type="molecule type" value="Genomic_DNA"/>
</dbReference>
<comment type="similarity">
    <text evidence="2 8">Belongs to the glycosyltransferase 92 family.</text>
</comment>
<evidence type="ECO:0000313" key="10">
    <source>
        <dbReference type="Proteomes" id="UP000050761"/>
    </source>
</evidence>
<evidence type="ECO:0000256" key="3">
    <source>
        <dbReference type="ARBA" id="ARBA00022676"/>
    </source>
</evidence>
<evidence type="ECO:0000256" key="8">
    <source>
        <dbReference type="RuleBase" id="RU366017"/>
    </source>
</evidence>
<reference evidence="9 10" key="1">
    <citation type="submission" date="2018-11" db="EMBL/GenBank/DDBJ databases">
        <authorList>
            <consortium name="Pathogen Informatics"/>
        </authorList>
    </citation>
    <scope>NUCLEOTIDE SEQUENCE [LARGE SCALE GENOMIC DNA]</scope>
</reference>